<evidence type="ECO:0000313" key="3">
    <source>
        <dbReference type="Proteomes" id="UP000661691"/>
    </source>
</evidence>
<protein>
    <recommendedName>
        <fullName evidence="4">Phage tail tape measure protein</fullName>
    </recommendedName>
</protein>
<proteinExistence type="predicted"/>
<evidence type="ECO:0000313" key="2">
    <source>
        <dbReference type="EMBL" id="MBD1372496.1"/>
    </source>
</evidence>
<accession>A0A926RXG5</accession>
<feature type="transmembrane region" description="Helical" evidence="1">
    <location>
        <begin position="237"/>
        <end position="260"/>
    </location>
</feature>
<dbReference type="AlphaFoldDB" id="A0A926RXG5"/>
<keyword evidence="1" id="KW-0812">Transmembrane</keyword>
<feature type="transmembrane region" description="Helical" evidence="1">
    <location>
        <begin position="281"/>
        <end position="301"/>
    </location>
</feature>
<feature type="transmembrane region" description="Helical" evidence="1">
    <location>
        <begin position="162"/>
        <end position="185"/>
    </location>
</feature>
<reference evidence="2" key="1">
    <citation type="submission" date="2020-09" db="EMBL/GenBank/DDBJ databases">
        <title>A novel bacterium of genus Hazenella, isolated from South China Sea.</title>
        <authorList>
            <person name="Huang H."/>
            <person name="Mo K."/>
            <person name="Hu Y."/>
        </authorList>
    </citation>
    <scope>NUCLEOTIDE SEQUENCE</scope>
    <source>
        <strain evidence="2">IB182357</strain>
    </source>
</reference>
<dbReference type="RefSeq" id="WP_191141986.1">
    <property type="nucleotide sequence ID" value="NZ_JACXAH010000011.1"/>
</dbReference>
<dbReference type="Proteomes" id="UP000661691">
    <property type="component" value="Unassembled WGS sequence"/>
</dbReference>
<keyword evidence="3" id="KW-1185">Reference proteome</keyword>
<sequence length="519" mass="57177">MSNNIGANFISIEKKMEEISYKLENISKLEFEKKKARKEKDSESAEKSIGKMASVGYGALTLSLISLAADNSEVKTAIDELKTAFDGLGSTLSTIFVPVVNMITDVVNAFNGLPESVKIVLLIGLMLAGAFIGLIQLFALFSSVMTTISGAALTLAGALSPMILVFAGMVFAIAALVAGLLYAYTHFEWFKNLMTTIWNEILAFMQPIITQIVDFFLAKWQQLSTWWMQIWPQLQMALMNVWNAIWVFLQPIVNAIVILFEFAWNLIKDTAMFVWNQIKSIIDLALLIIMGIIESFAYLFTGEWEKLGQSVWKIVLALCDYVQKTFANAWNLVLNIVSNVLTSLRKLIKNQFNRILDIASSILGEDLVANAREMGNNFINMLVDGIKDGIAYLTNILKSVSSTISDYLGFSSPTKKGPGSRSHKWAPNFMDMFTAGIYAGLPGIKQVANQSATQLAVMNGGHKNVVVSPTSQGFGSGANTINISELVVREEADIERIAQKLHKMQMGTERAGGAISYGY</sequence>
<keyword evidence="1" id="KW-0472">Membrane</keyword>
<gene>
    <name evidence="2" type="ORF">IC620_09010</name>
</gene>
<comment type="caution">
    <text evidence="2">The sequence shown here is derived from an EMBL/GenBank/DDBJ whole genome shotgun (WGS) entry which is preliminary data.</text>
</comment>
<name>A0A926RXG5_9BACL</name>
<dbReference type="EMBL" id="JACXAH010000011">
    <property type="protein sequence ID" value="MBD1372496.1"/>
    <property type="molecule type" value="Genomic_DNA"/>
</dbReference>
<feature type="transmembrane region" description="Helical" evidence="1">
    <location>
        <begin position="119"/>
        <end position="142"/>
    </location>
</feature>
<feature type="transmembrane region" description="Helical" evidence="1">
    <location>
        <begin position="197"/>
        <end position="217"/>
    </location>
</feature>
<evidence type="ECO:0008006" key="4">
    <source>
        <dbReference type="Google" id="ProtNLM"/>
    </source>
</evidence>
<evidence type="ECO:0000256" key="1">
    <source>
        <dbReference type="SAM" id="Phobius"/>
    </source>
</evidence>
<keyword evidence="1" id="KW-1133">Transmembrane helix</keyword>
<organism evidence="2 3">
    <name type="scientific">Polycladospora coralii</name>
    <dbReference type="NCBI Taxonomy" id="2771432"/>
    <lineage>
        <taxon>Bacteria</taxon>
        <taxon>Bacillati</taxon>
        <taxon>Bacillota</taxon>
        <taxon>Bacilli</taxon>
        <taxon>Bacillales</taxon>
        <taxon>Thermoactinomycetaceae</taxon>
        <taxon>Polycladospora</taxon>
    </lineage>
</organism>